<name>F0GTE9_9FIRM</name>
<keyword evidence="1" id="KW-0472">Membrane</keyword>
<protein>
    <recommendedName>
        <fullName evidence="4">DUF2273 domain-containing protein</fullName>
    </recommendedName>
</protein>
<evidence type="ECO:0000313" key="2">
    <source>
        <dbReference type="EMBL" id="EGC82885.1"/>
    </source>
</evidence>
<sequence>MDKINKENQTGFTVYDLEMRRMDREEEEKRKRQLFYRENKGKLIALALSLLTLFCLFNFGFFRTIGIWIVMVVGYSIGAYFDRDVKYINFLRRLFR</sequence>
<keyword evidence="1" id="KW-0812">Transmembrane</keyword>
<feature type="transmembrane region" description="Helical" evidence="1">
    <location>
        <begin position="41"/>
        <end position="59"/>
    </location>
</feature>
<evidence type="ECO:0008006" key="4">
    <source>
        <dbReference type="Google" id="ProtNLM"/>
    </source>
</evidence>
<evidence type="ECO:0000256" key="1">
    <source>
        <dbReference type="SAM" id="Phobius"/>
    </source>
</evidence>
<gene>
    <name evidence="2" type="ORF">HMPREF9290_0993</name>
</gene>
<keyword evidence="1" id="KW-1133">Transmembrane helix</keyword>
<dbReference type="InterPro" id="IPR018730">
    <property type="entry name" value="DUF2273"/>
</dbReference>
<reference evidence="2 3" key="1">
    <citation type="submission" date="2011-01" db="EMBL/GenBank/DDBJ databases">
        <authorList>
            <person name="Durkin A.S."/>
            <person name="Madupu R."/>
            <person name="Torralba M."/>
            <person name="Gillis M."/>
            <person name="Methe B."/>
            <person name="Sutton G."/>
            <person name="Nelson K.E."/>
        </authorList>
    </citation>
    <scope>NUCLEOTIDE SEQUENCE [LARGE SCALE GENOMIC DNA]</scope>
    <source>
        <strain evidence="2 3">ACS-065-V-Col13</strain>
    </source>
</reference>
<proteinExistence type="predicted"/>
<feature type="transmembrane region" description="Helical" evidence="1">
    <location>
        <begin position="65"/>
        <end position="82"/>
    </location>
</feature>
<keyword evidence="3" id="KW-1185">Reference proteome</keyword>
<comment type="caution">
    <text evidence="2">The sequence shown here is derived from an EMBL/GenBank/DDBJ whole genome shotgun (WGS) entry which is preliminary data.</text>
</comment>
<organism evidence="2 3">
    <name type="scientific">Anaerococcus prevotii ACS-065-V-Col13</name>
    <dbReference type="NCBI Taxonomy" id="879305"/>
    <lineage>
        <taxon>Bacteria</taxon>
        <taxon>Bacillati</taxon>
        <taxon>Bacillota</taxon>
        <taxon>Tissierellia</taxon>
        <taxon>Tissierellales</taxon>
        <taxon>Peptoniphilaceae</taxon>
        <taxon>Anaerococcus</taxon>
    </lineage>
</organism>
<evidence type="ECO:0000313" key="3">
    <source>
        <dbReference type="Proteomes" id="UP000005286"/>
    </source>
</evidence>
<dbReference type="STRING" id="879305.HMPREF9290_0993"/>
<dbReference type="AlphaFoldDB" id="F0GTE9"/>
<dbReference type="PATRIC" id="fig|879305.3.peg.80"/>
<dbReference type="Proteomes" id="UP000005286">
    <property type="component" value="Unassembled WGS sequence"/>
</dbReference>
<dbReference type="RefSeq" id="WP_004833843.1">
    <property type="nucleotide sequence ID" value="NZ_AEXM01000003.1"/>
</dbReference>
<accession>F0GTE9</accession>
<dbReference type="eggNOG" id="COG5547">
    <property type="taxonomic scope" value="Bacteria"/>
</dbReference>
<dbReference type="EMBL" id="AEXM01000003">
    <property type="protein sequence ID" value="EGC82885.1"/>
    <property type="molecule type" value="Genomic_DNA"/>
</dbReference>
<dbReference type="Pfam" id="PF10031">
    <property type="entry name" value="DUF2273"/>
    <property type="match status" value="1"/>
</dbReference>